<dbReference type="PROSITE" id="PS50025">
    <property type="entry name" value="LAM_G_DOMAIN"/>
    <property type="match status" value="1"/>
</dbReference>
<dbReference type="SMART" id="SM00560">
    <property type="entry name" value="LamGL"/>
    <property type="match status" value="1"/>
</dbReference>
<reference evidence="6 7" key="1">
    <citation type="journal article" date="2016" name="Nat. Commun.">
        <title>Thousands of microbial genomes shed light on interconnected biogeochemical processes in an aquifer system.</title>
        <authorList>
            <person name="Anantharaman K."/>
            <person name="Brown C.T."/>
            <person name="Hug L.A."/>
            <person name="Sharon I."/>
            <person name="Castelle C.J."/>
            <person name="Probst A.J."/>
            <person name="Thomas B.C."/>
            <person name="Singh A."/>
            <person name="Wilkins M.J."/>
            <person name="Karaoz U."/>
            <person name="Brodie E.L."/>
            <person name="Williams K.H."/>
            <person name="Hubbard S.S."/>
            <person name="Banfield J.F."/>
        </authorList>
    </citation>
    <scope>NUCLEOTIDE SEQUENCE [LARGE SCALE GENOMIC DNA]</scope>
</reference>
<evidence type="ECO:0000259" key="5">
    <source>
        <dbReference type="PROSITE" id="PS50093"/>
    </source>
</evidence>
<dbReference type="PROSITE" id="PS50093">
    <property type="entry name" value="PKD"/>
    <property type="match status" value="2"/>
</dbReference>
<sequence length="1175" mass="127058">MKKIILTKQYYFTKISTLNKVMITITTVLIIGGILVYGYFINNSIDKNLITIATVAPQAVITDPNTAQDAWYQTNYANHKSKDGQPITLTRGYAPFPVFLEGWQSLPRNEIIDYAWDFGDNNAYNGNPNELHAFNGAHIYEQPGTYTAKLTVKNRSGQVSTASIEITVLAPDNLTYYIDSAVGNDANDGLSPQTAWQTADKAFAGVAAKLYQPGDRILFKRSQTFEAQKSFTLGNVASHSYSFSAYGDGAKPIIQYMGTSSNLTYLNGLTRRVGHIGFVDLNFEGLSNKSTATTQYFSQLIHLVGGNRNFLFLRVEGYDPYNSFISADGVPDSQYPSPYPHGLFIFDSIIANRQATAPFTSIQLYALADRLALVNSTLDQSGNHDAYLPYLNKALIYNNTFSRPACGRTALRLDGGDTKRFTNNVAIVSNRFLGWRDNLSSISAGSGRAGGSHNCPAGSSGVRYNFSLVEIAPNGAYGPPHYSYYNYSPYSSGWFDPINVNLAPNLDGAGTYAGKKLIAKIEAIDTVNLTTKISLYTTGATPTTTGQLVLGPTAVPSGRNIREFLKTADSSALISSNVMANIDKSTGQVALETTPKLMSSEYITLENNVFTNAERWLKIVATDNVTVRNNLFISPTNYTSRRLEIGDASWEWRPIRHLKIIGNTFLTKSAAGGINALLNINSPGDNWQRFYFDGSACPQWNNVNFGCVHQDLVFKDNIIVLDTSTNAGKLKVAYLENDGLLSAISFGNNIYYVPGNESALFQSDSNSYNLTDWQTKSGETGSLTADPKLVKSSTYTHSTTGGYPASVAEGLIEVSGYIANLRILDSNSPAINLDKSSDFLDLLAFDFNRLTRPYSTGLDAGAFELDINLPPVAQINLSTAAGPAPLTVKFDGSLSTDSDGTISAYNWDYGDGQTGSGQVTTHTYNNFGTYLAALTVTDNRGATAMATTTIGVTEIEIPPSSTAAPAVLHLKFDDDPAGGVIDSSVYNHLATGQAVNLTSGQLGGAYAFTSSAGSYVLVPNHPTLNATSSLSIALWVKPTSWSGNPRLMEKGTTGKADTQYRLYSNKGKDLIFQLSGVNSSVSIPLPPVDGKWHHIAATYSATEKRLRIYLDGQEKKNSYGTGNIAITSDPLYIGTKNAAKNPSDTFNGSLDDVRLYNRTLSAAEVAGLAASQDLP</sequence>
<feature type="transmembrane region" description="Helical" evidence="3">
    <location>
        <begin position="21"/>
        <end position="40"/>
    </location>
</feature>
<dbReference type="SUPFAM" id="SSF49299">
    <property type="entry name" value="PKD domain"/>
    <property type="match status" value="2"/>
</dbReference>
<feature type="domain" description="Laminin G" evidence="4">
    <location>
        <begin position="1005"/>
        <end position="1175"/>
    </location>
</feature>
<dbReference type="EMBL" id="MHIM01000024">
    <property type="protein sequence ID" value="OGY52144.1"/>
    <property type="molecule type" value="Genomic_DNA"/>
</dbReference>
<dbReference type="AlphaFoldDB" id="A0A1G1YIQ5"/>
<dbReference type="InterPro" id="IPR000601">
    <property type="entry name" value="PKD_dom"/>
</dbReference>
<keyword evidence="3" id="KW-0812">Transmembrane</keyword>
<keyword evidence="3" id="KW-1133">Transmembrane helix</keyword>
<dbReference type="InterPro" id="IPR011050">
    <property type="entry name" value="Pectin_lyase_fold/virulence"/>
</dbReference>
<accession>A0A1G1YIQ5</accession>
<evidence type="ECO:0000313" key="6">
    <source>
        <dbReference type="EMBL" id="OGY52144.1"/>
    </source>
</evidence>
<evidence type="ECO:0008006" key="8">
    <source>
        <dbReference type="Google" id="ProtNLM"/>
    </source>
</evidence>
<name>A0A1G1YIQ5_9BACT</name>
<dbReference type="InterPro" id="IPR013783">
    <property type="entry name" value="Ig-like_fold"/>
</dbReference>
<evidence type="ECO:0000256" key="3">
    <source>
        <dbReference type="SAM" id="Phobius"/>
    </source>
</evidence>
<dbReference type="PANTHER" id="PTHR42535">
    <property type="entry name" value="OOKINETE PROTEIN, PUTATIVE-RELATED"/>
    <property type="match status" value="1"/>
</dbReference>
<protein>
    <recommendedName>
        <fullName evidence="8">PKD domain-containing protein</fullName>
    </recommendedName>
</protein>
<keyword evidence="1" id="KW-0732">Signal</keyword>
<comment type="caution">
    <text evidence="6">The sequence shown here is derived from an EMBL/GenBank/DDBJ whole genome shotgun (WGS) entry which is preliminary data.</text>
</comment>
<dbReference type="InterPro" id="IPR035986">
    <property type="entry name" value="PKD_dom_sf"/>
</dbReference>
<dbReference type="InterPro" id="IPR022409">
    <property type="entry name" value="PKD/Chitinase_dom"/>
</dbReference>
<gene>
    <name evidence="6" type="ORF">A3A02_00870</name>
</gene>
<dbReference type="InterPro" id="IPR006558">
    <property type="entry name" value="LamG-like"/>
</dbReference>
<dbReference type="Proteomes" id="UP000177376">
    <property type="component" value="Unassembled WGS sequence"/>
</dbReference>
<evidence type="ECO:0000259" key="4">
    <source>
        <dbReference type="PROSITE" id="PS50025"/>
    </source>
</evidence>
<dbReference type="Pfam" id="PF13385">
    <property type="entry name" value="Laminin_G_3"/>
    <property type="match status" value="1"/>
</dbReference>
<dbReference type="InterPro" id="IPR001791">
    <property type="entry name" value="Laminin_G"/>
</dbReference>
<dbReference type="CDD" id="cd00146">
    <property type="entry name" value="PKD"/>
    <property type="match status" value="2"/>
</dbReference>
<dbReference type="InterPro" id="IPR013320">
    <property type="entry name" value="ConA-like_dom_sf"/>
</dbReference>
<feature type="domain" description="PKD" evidence="5">
    <location>
        <begin position="114"/>
        <end position="175"/>
    </location>
</feature>
<keyword evidence="3" id="KW-0472">Membrane</keyword>
<organism evidence="6 7">
    <name type="scientific">Candidatus Buchananbacteria bacterium RIFCSPLOWO2_01_FULL_39_33</name>
    <dbReference type="NCBI Taxonomy" id="1797543"/>
    <lineage>
        <taxon>Bacteria</taxon>
        <taxon>Candidatus Buchananiibacteriota</taxon>
    </lineage>
</organism>
<evidence type="ECO:0000256" key="1">
    <source>
        <dbReference type="ARBA" id="ARBA00022729"/>
    </source>
</evidence>
<dbReference type="Pfam" id="PF18911">
    <property type="entry name" value="PKD_4"/>
    <property type="match status" value="2"/>
</dbReference>
<evidence type="ECO:0000313" key="7">
    <source>
        <dbReference type="Proteomes" id="UP000177376"/>
    </source>
</evidence>
<dbReference type="CDD" id="cd00110">
    <property type="entry name" value="LamG"/>
    <property type="match status" value="1"/>
</dbReference>
<dbReference type="SMART" id="SM00089">
    <property type="entry name" value="PKD"/>
    <property type="match status" value="2"/>
</dbReference>
<dbReference type="Gene3D" id="2.60.120.200">
    <property type="match status" value="1"/>
</dbReference>
<keyword evidence="2" id="KW-1015">Disulfide bond</keyword>
<dbReference type="PANTHER" id="PTHR42535:SF2">
    <property type="entry name" value="CHROMOSOME UNDETERMINED SCAFFOLD_146, WHOLE GENOME SHOTGUN SEQUENCE"/>
    <property type="match status" value="1"/>
</dbReference>
<proteinExistence type="predicted"/>
<dbReference type="SUPFAM" id="SSF49899">
    <property type="entry name" value="Concanavalin A-like lectins/glucanases"/>
    <property type="match status" value="1"/>
</dbReference>
<feature type="domain" description="PKD" evidence="5">
    <location>
        <begin position="871"/>
        <end position="953"/>
    </location>
</feature>
<dbReference type="Gene3D" id="2.60.40.10">
    <property type="entry name" value="Immunoglobulins"/>
    <property type="match status" value="2"/>
</dbReference>
<evidence type="ECO:0000256" key="2">
    <source>
        <dbReference type="ARBA" id="ARBA00023157"/>
    </source>
</evidence>
<dbReference type="SUPFAM" id="SSF51126">
    <property type="entry name" value="Pectin lyase-like"/>
    <property type="match status" value="2"/>
</dbReference>